<feature type="compositionally biased region" description="Low complexity" evidence="14">
    <location>
        <begin position="234"/>
        <end position="245"/>
    </location>
</feature>
<evidence type="ECO:0000256" key="10">
    <source>
        <dbReference type="ARBA" id="ARBA00022989"/>
    </source>
</evidence>
<evidence type="ECO:0000256" key="9">
    <source>
        <dbReference type="ARBA" id="ARBA00022927"/>
    </source>
</evidence>
<proteinExistence type="inferred from homology"/>
<comment type="similarity">
    <text evidence="2 13">Belongs to the TonB family.</text>
</comment>
<dbReference type="GO" id="GO:0015891">
    <property type="term" value="P:siderophore transport"/>
    <property type="evidence" value="ECO:0007669"/>
    <property type="project" value="InterPro"/>
</dbReference>
<evidence type="ECO:0000256" key="5">
    <source>
        <dbReference type="ARBA" id="ARBA00022475"/>
    </source>
</evidence>
<evidence type="ECO:0000256" key="1">
    <source>
        <dbReference type="ARBA" id="ARBA00004383"/>
    </source>
</evidence>
<evidence type="ECO:0000256" key="11">
    <source>
        <dbReference type="ARBA" id="ARBA00023136"/>
    </source>
</evidence>
<dbReference type="PROSITE" id="PS52015">
    <property type="entry name" value="TONB_CTD"/>
    <property type="match status" value="1"/>
</dbReference>
<feature type="domain" description="TonB C-terminal" evidence="16">
    <location>
        <begin position="258"/>
        <end position="349"/>
    </location>
</feature>
<keyword evidence="4 13" id="KW-0813">Transport</keyword>
<gene>
    <name evidence="17" type="ORF">DI564_04655</name>
</gene>
<dbReference type="Proteomes" id="UP000249046">
    <property type="component" value="Unassembled WGS sequence"/>
</dbReference>
<dbReference type="PANTHER" id="PTHR33446:SF8">
    <property type="entry name" value="PROTEIN TONB"/>
    <property type="match status" value="1"/>
</dbReference>
<name>A0A2W5MF88_9GAMM</name>
<evidence type="ECO:0000256" key="2">
    <source>
        <dbReference type="ARBA" id="ARBA00006555"/>
    </source>
</evidence>
<reference evidence="17 18" key="1">
    <citation type="submission" date="2017-08" db="EMBL/GenBank/DDBJ databases">
        <title>Infants hospitalized years apart are colonized by the same room-sourced microbial strains.</title>
        <authorList>
            <person name="Brooks B."/>
            <person name="Olm M.R."/>
            <person name="Firek B.A."/>
            <person name="Baker R."/>
            <person name="Thomas B.C."/>
            <person name="Morowitz M.J."/>
            <person name="Banfield J.F."/>
        </authorList>
    </citation>
    <scope>NUCLEOTIDE SEQUENCE [LARGE SCALE GENOMIC DNA]</scope>
    <source>
        <strain evidence="17">S2_005_003_R2_42</strain>
    </source>
</reference>
<keyword evidence="11" id="KW-0472">Membrane</keyword>
<dbReference type="InterPro" id="IPR051045">
    <property type="entry name" value="TonB-dependent_transducer"/>
</dbReference>
<keyword evidence="10" id="KW-1133">Transmembrane helix</keyword>
<feature type="region of interest" description="Disordered" evidence="14">
    <location>
        <begin position="178"/>
        <end position="275"/>
    </location>
</feature>
<dbReference type="GO" id="GO:0031992">
    <property type="term" value="F:energy transducer activity"/>
    <property type="evidence" value="ECO:0007669"/>
    <property type="project" value="InterPro"/>
</dbReference>
<evidence type="ECO:0000256" key="7">
    <source>
        <dbReference type="ARBA" id="ARBA00022692"/>
    </source>
</evidence>
<dbReference type="Pfam" id="PF03544">
    <property type="entry name" value="TonB_C"/>
    <property type="match status" value="1"/>
</dbReference>
<dbReference type="NCBIfam" id="TIGR01352">
    <property type="entry name" value="tonB_Cterm"/>
    <property type="match status" value="1"/>
</dbReference>
<feature type="region of interest" description="Disordered" evidence="14">
    <location>
        <begin position="37"/>
        <end position="69"/>
    </location>
</feature>
<keyword evidence="9 13" id="KW-0653">Protein transport</keyword>
<evidence type="ECO:0000313" key="18">
    <source>
        <dbReference type="Proteomes" id="UP000249046"/>
    </source>
</evidence>
<evidence type="ECO:0000256" key="13">
    <source>
        <dbReference type="RuleBase" id="RU362123"/>
    </source>
</evidence>
<feature type="compositionally biased region" description="Pro residues" evidence="14">
    <location>
        <begin position="205"/>
        <end position="219"/>
    </location>
</feature>
<keyword evidence="15" id="KW-0732">Signal</keyword>
<dbReference type="EMBL" id="QFPO01000003">
    <property type="protein sequence ID" value="PZQ18587.1"/>
    <property type="molecule type" value="Genomic_DNA"/>
</dbReference>
<keyword evidence="13" id="KW-0735">Signal-anchor</keyword>
<feature type="chain" id="PRO_5015920006" description="Protein TonB" evidence="15">
    <location>
        <begin position="33"/>
        <end position="349"/>
    </location>
</feature>
<dbReference type="PRINTS" id="PR01374">
    <property type="entry name" value="TONBPROTEIN"/>
</dbReference>
<comment type="subunit">
    <text evidence="12">Homodimer. Forms a complex with the accessory proteins ExbB and ExbD.</text>
</comment>
<dbReference type="AlphaFoldDB" id="A0A2W5MF88"/>
<comment type="function">
    <text evidence="13">Interacts with outer membrane receptor proteins that carry out high-affinity binding and energy dependent uptake into the periplasmic space of specific substrates. It could act to transduce energy from the cytoplasmic membrane to specific energy-requiring processes in the outer membrane, resulting in the release into the periplasm of ligands bound by these outer membrane proteins.</text>
</comment>
<comment type="caution">
    <text evidence="17">The sequence shown here is derived from an EMBL/GenBank/DDBJ whole genome shotgun (WGS) entry which is preliminary data.</text>
</comment>
<keyword evidence="6 13" id="KW-0997">Cell inner membrane</keyword>
<evidence type="ECO:0000259" key="16">
    <source>
        <dbReference type="PROSITE" id="PS52015"/>
    </source>
</evidence>
<evidence type="ECO:0000256" key="15">
    <source>
        <dbReference type="SAM" id="SignalP"/>
    </source>
</evidence>
<dbReference type="PROSITE" id="PS51257">
    <property type="entry name" value="PROKAR_LIPOPROTEIN"/>
    <property type="match status" value="1"/>
</dbReference>
<dbReference type="GO" id="GO:0098797">
    <property type="term" value="C:plasma membrane protein complex"/>
    <property type="evidence" value="ECO:0007669"/>
    <property type="project" value="TreeGrafter"/>
</dbReference>
<feature type="compositionally biased region" description="Pro residues" evidence="14">
    <location>
        <begin position="246"/>
        <end position="256"/>
    </location>
</feature>
<accession>A0A2W5MF88</accession>
<dbReference type="InterPro" id="IPR037682">
    <property type="entry name" value="TonB_C"/>
</dbReference>
<evidence type="ECO:0000256" key="3">
    <source>
        <dbReference type="ARBA" id="ARBA00022362"/>
    </source>
</evidence>
<keyword evidence="5 13" id="KW-1003">Cell membrane</keyword>
<evidence type="ECO:0000256" key="4">
    <source>
        <dbReference type="ARBA" id="ARBA00022448"/>
    </source>
</evidence>
<dbReference type="InterPro" id="IPR006260">
    <property type="entry name" value="TonB/TolA_C"/>
</dbReference>
<feature type="compositionally biased region" description="Low complexity" evidence="14">
    <location>
        <begin position="183"/>
        <end position="204"/>
    </location>
</feature>
<keyword evidence="7" id="KW-0812">Transmembrane</keyword>
<evidence type="ECO:0000256" key="14">
    <source>
        <dbReference type="SAM" id="MobiDB-lite"/>
    </source>
</evidence>
<dbReference type="PANTHER" id="PTHR33446">
    <property type="entry name" value="PROTEIN TONB-RELATED"/>
    <property type="match status" value="1"/>
</dbReference>
<evidence type="ECO:0000256" key="6">
    <source>
        <dbReference type="ARBA" id="ARBA00022519"/>
    </source>
</evidence>
<dbReference type="InterPro" id="IPR003538">
    <property type="entry name" value="TonB"/>
</dbReference>
<keyword evidence="8" id="KW-0677">Repeat</keyword>
<feature type="signal peptide" evidence="15">
    <location>
        <begin position="1"/>
        <end position="32"/>
    </location>
</feature>
<dbReference type="Gene3D" id="3.30.1150.10">
    <property type="match status" value="1"/>
</dbReference>
<dbReference type="SUPFAM" id="SSF74653">
    <property type="entry name" value="TolA/TonB C-terminal domain"/>
    <property type="match status" value="1"/>
</dbReference>
<evidence type="ECO:0000256" key="12">
    <source>
        <dbReference type="ARBA" id="ARBA00025849"/>
    </source>
</evidence>
<evidence type="ECO:0000256" key="8">
    <source>
        <dbReference type="ARBA" id="ARBA00022737"/>
    </source>
</evidence>
<organism evidence="17 18">
    <name type="scientific">Rhodanobacter denitrificans</name>
    <dbReference type="NCBI Taxonomy" id="666685"/>
    <lineage>
        <taxon>Bacteria</taxon>
        <taxon>Pseudomonadati</taxon>
        <taxon>Pseudomonadota</taxon>
        <taxon>Gammaproteobacteria</taxon>
        <taxon>Lysobacterales</taxon>
        <taxon>Rhodanobacteraceae</taxon>
        <taxon>Rhodanobacter</taxon>
    </lineage>
</organism>
<dbReference type="GO" id="GO:0055085">
    <property type="term" value="P:transmembrane transport"/>
    <property type="evidence" value="ECO:0007669"/>
    <property type="project" value="InterPro"/>
</dbReference>
<dbReference type="GO" id="GO:0030288">
    <property type="term" value="C:outer membrane-bounded periplasmic space"/>
    <property type="evidence" value="ECO:0007669"/>
    <property type="project" value="InterPro"/>
</dbReference>
<evidence type="ECO:0000313" key="17">
    <source>
        <dbReference type="EMBL" id="PZQ18587.1"/>
    </source>
</evidence>
<protein>
    <recommendedName>
        <fullName evidence="3 13">Protein TonB</fullName>
    </recommendedName>
</protein>
<comment type="subcellular location">
    <subcellularLocation>
        <location evidence="1 13">Cell inner membrane</location>
        <topology evidence="1 13">Single-pass membrane protein</topology>
        <orientation evidence="1 13">Periplasmic side</orientation>
    </subcellularLocation>
</comment>
<dbReference type="GO" id="GO:0015031">
    <property type="term" value="P:protein transport"/>
    <property type="evidence" value="ECO:0007669"/>
    <property type="project" value="UniProtKB-UniRule"/>
</dbReference>
<sequence>MTIQCHRFRFLRGATSRPLVLSALLAATLTLAACGESPAPPPTPAAPAAQPAAPTPSPATPDTPAAPAAAPAALDALSVDDLFQRANKAVSENRIAAPVGDNAVEYYLAILAREPNRDGARDGLRELFPFVTGVVEQAINRGDLDEAERLIDLLARADSNNYSLTILRSKLETRRRQVEREAAAQTAQQAAQAAAAAQAARPGATPAPAPRTEPAPAPAPADTRPATPPPAATPAPSQAQPAAATPAPPSTPPPAPAGETRDAGIVSSASPDYPARAYRDRQEGWVEVEFTVTPDGSPSGIRVVRSNPPRVFDREAIQAIERSTFRPRLENGVAVSATLRRRIEFTMGN</sequence>